<organism evidence="6 7">
    <name type="scientific">Dasania phycosphaerae</name>
    <dbReference type="NCBI Taxonomy" id="2950436"/>
    <lineage>
        <taxon>Bacteria</taxon>
        <taxon>Pseudomonadati</taxon>
        <taxon>Pseudomonadota</taxon>
        <taxon>Gammaproteobacteria</taxon>
        <taxon>Cellvibrionales</taxon>
        <taxon>Spongiibacteraceae</taxon>
        <taxon>Dasania</taxon>
    </lineage>
</organism>
<dbReference type="InterPro" id="IPR008183">
    <property type="entry name" value="Aldose_1/G6P_1-epimerase"/>
</dbReference>
<dbReference type="InterPro" id="IPR011013">
    <property type="entry name" value="Gal_mutarotase_sf_dom"/>
</dbReference>
<evidence type="ECO:0000256" key="1">
    <source>
        <dbReference type="ARBA" id="ARBA00001096"/>
    </source>
</evidence>
<dbReference type="Proteomes" id="UP001069090">
    <property type="component" value="Unassembled WGS sequence"/>
</dbReference>
<dbReference type="PANTHER" id="PTHR11122:SF13">
    <property type="entry name" value="GLUCOSE-6-PHOSPHATE 1-EPIMERASE"/>
    <property type="match status" value="1"/>
</dbReference>
<comment type="caution">
    <text evidence="6">The sequence shown here is derived from an EMBL/GenBank/DDBJ whole genome shotgun (WGS) entry which is preliminary data.</text>
</comment>
<feature type="active site" evidence="5">
    <location>
        <position position="183"/>
    </location>
</feature>
<gene>
    <name evidence="6" type="ORF">O0V09_15560</name>
</gene>
<dbReference type="PANTHER" id="PTHR11122">
    <property type="entry name" value="APOSPORY-ASSOCIATED PROTEIN C-RELATED"/>
    <property type="match status" value="1"/>
</dbReference>
<comment type="similarity">
    <text evidence="2 4">Belongs to the glucose-6-phosphate 1-epimerase family.</text>
</comment>
<name>A0A9J6RQ47_9GAMM</name>
<dbReference type="EMBL" id="JAPTGG010000014">
    <property type="protein sequence ID" value="MCZ0866628.1"/>
    <property type="molecule type" value="Genomic_DNA"/>
</dbReference>
<evidence type="ECO:0000256" key="2">
    <source>
        <dbReference type="ARBA" id="ARBA00005866"/>
    </source>
</evidence>
<evidence type="ECO:0000256" key="5">
    <source>
        <dbReference type="PIRSR" id="PIRSR016020-1"/>
    </source>
</evidence>
<dbReference type="RefSeq" id="WP_258332656.1">
    <property type="nucleotide sequence ID" value="NZ_JAPTGG010000014.1"/>
</dbReference>
<protein>
    <recommendedName>
        <fullName evidence="4">Putative glucose-6-phosphate 1-epimerase</fullName>
        <ecNumber evidence="4">5.1.3.15</ecNumber>
    </recommendedName>
</protein>
<dbReference type="SUPFAM" id="SSF74650">
    <property type="entry name" value="Galactose mutarotase-like"/>
    <property type="match status" value="1"/>
</dbReference>
<dbReference type="GO" id="GO:0005975">
    <property type="term" value="P:carbohydrate metabolic process"/>
    <property type="evidence" value="ECO:0007669"/>
    <property type="project" value="InterPro"/>
</dbReference>
<dbReference type="GO" id="GO:0030246">
    <property type="term" value="F:carbohydrate binding"/>
    <property type="evidence" value="ECO:0007669"/>
    <property type="project" value="UniProtKB-UniRule"/>
</dbReference>
<evidence type="ECO:0000313" key="6">
    <source>
        <dbReference type="EMBL" id="MCZ0866628.1"/>
    </source>
</evidence>
<dbReference type="Pfam" id="PF01263">
    <property type="entry name" value="Aldose_epim"/>
    <property type="match status" value="1"/>
</dbReference>
<dbReference type="CDD" id="cd09020">
    <property type="entry name" value="D-hex-6-P-epi_like"/>
    <property type="match status" value="1"/>
</dbReference>
<evidence type="ECO:0000313" key="7">
    <source>
        <dbReference type="Proteomes" id="UP001069090"/>
    </source>
</evidence>
<proteinExistence type="inferred from homology"/>
<accession>A0A9J6RQ47</accession>
<dbReference type="PIRSF" id="PIRSF016020">
    <property type="entry name" value="PHexose_mutarotase"/>
    <property type="match status" value="1"/>
</dbReference>
<dbReference type="InterPro" id="IPR014718">
    <property type="entry name" value="GH-type_carb-bd"/>
</dbReference>
<comment type="catalytic activity">
    <reaction evidence="1">
        <text>alpha-D-glucose 6-phosphate = beta-D-glucose 6-phosphate</text>
        <dbReference type="Rhea" id="RHEA:16249"/>
        <dbReference type="ChEBI" id="CHEBI:58225"/>
        <dbReference type="ChEBI" id="CHEBI:58247"/>
        <dbReference type="EC" id="5.1.3.15"/>
    </reaction>
</comment>
<dbReference type="EC" id="5.1.3.15" evidence="4"/>
<feature type="active site" evidence="5">
    <location>
        <position position="292"/>
    </location>
</feature>
<dbReference type="AlphaFoldDB" id="A0A9J6RQ47"/>
<dbReference type="InterPro" id="IPR025532">
    <property type="entry name" value="G6P_1-epimerase"/>
</dbReference>
<dbReference type="Gene3D" id="2.70.98.10">
    <property type="match status" value="1"/>
</dbReference>
<dbReference type="GO" id="GO:0047938">
    <property type="term" value="F:glucose-6-phosphate 1-epimerase activity"/>
    <property type="evidence" value="ECO:0007669"/>
    <property type="project" value="UniProtKB-UniRule"/>
</dbReference>
<evidence type="ECO:0000256" key="4">
    <source>
        <dbReference type="PIRNR" id="PIRNR016020"/>
    </source>
</evidence>
<sequence>MNLAQQLQHLYSEFGHIEGIHIELHKELIAVAVNNSAAKALIFLQGGQVAEYQAHGHSKTLWLSSSNRYQQGQPLRGGIPISWPWFGQLAQNPKAITAQFDAAAQPPAHGFARNNLWQLDSITPVSSSQTQLKLSYELAAEQQALWPYASRLELTITVGEQLELNLVVTNTGSKPFSYSSALHSYYAVGDISRCQVSGLEEQRYIDKLDNEQVKTQQGLLSISSETDRIYQHSRLQQKELPTIRLIDKEQQQQTLIHSSGSHSTVVWNPWRNKAQHLNNFADDDYQQMLCIETANVGEDIVTLAPRQSRQLQLAIKPQPLSAT</sequence>
<keyword evidence="3 4" id="KW-0413">Isomerase</keyword>
<keyword evidence="7" id="KW-1185">Reference proteome</keyword>
<evidence type="ECO:0000256" key="3">
    <source>
        <dbReference type="ARBA" id="ARBA00023235"/>
    </source>
</evidence>
<reference evidence="6 7" key="1">
    <citation type="submission" date="2022-12" db="EMBL/GenBank/DDBJ databases">
        <title>Dasania phycosphaerae sp. nov., isolated from particulate material of the south coast of Korea.</title>
        <authorList>
            <person name="Jiang Y."/>
        </authorList>
    </citation>
    <scope>NUCLEOTIDE SEQUENCE [LARGE SCALE GENOMIC DNA]</scope>
    <source>
        <strain evidence="6 7">GY-19</strain>
    </source>
</reference>